<evidence type="ECO:0000313" key="1">
    <source>
        <dbReference type="EnsemblPlants" id="AVESA.00010b.r2.7CG0692240.1.CDS"/>
    </source>
</evidence>
<dbReference type="Proteomes" id="UP001732700">
    <property type="component" value="Chromosome 7C"/>
</dbReference>
<proteinExistence type="predicted"/>
<keyword evidence="2" id="KW-1185">Reference proteome</keyword>
<sequence length="349" mass="39084">MRTKNCEFCTQWQEHCYWSHMPDENKHFFKLMVGDFTQSMSIPGIFAKNFNGYISEYINVKSPSGKSWNIGVTSDTDEVVLRSGWKEFVNHHGIGEGDCLLFKYSGASSFDVLMFDPSGCQKTSPRCVKNRGCEIAQNSAGVEQARGCPAFSKTQDRAPHSPPTDCDVAGLQMTLHRDTEQAHLDVNDKVDLEMDECEPTAKTGYYFCNNGPVSEFHLTEEDKEEISSIPVPAEPRNPVFVKVIHSTHVSRTTKTSIVGVSSEFAAKYLGAVGREIILRRAGSKGRWHVSYRSGENYRGFCGRGWRGFTRDNSLLAHDICLFELMEGARRSAATVHILRKVCGRFVLVG</sequence>
<protein>
    <submittedName>
        <fullName evidence="1">Uncharacterized protein</fullName>
    </submittedName>
</protein>
<evidence type="ECO:0000313" key="2">
    <source>
        <dbReference type="Proteomes" id="UP001732700"/>
    </source>
</evidence>
<organism evidence="1 2">
    <name type="scientific">Avena sativa</name>
    <name type="common">Oat</name>
    <dbReference type="NCBI Taxonomy" id="4498"/>
    <lineage>
        <taxon>Eukaryota</taxon>
        <taxon>Viridiplantae</taxon>
        <taxon>Streptophyta</taxon>
        <taxon>Embryophyta</taxon>
        <taxon>Tracheophyta</taxon>
        <taxon>Spermatophyta</taxon>
        <taxon>Magnoliopsida</taxon>
        <taxon>Liliopsida</taxon>
        <taxon>Poales</taxon>
        <taxon>Poaceae</taxon>
        <taxon>BOP clade</taxon>
        <taxon>Pooideae</taxon>
        <taxon>Poodae</taxon>
        <taxon>Poeae</taxon>
        <taxon>Poeae Chloroplast Group 1 (Aveneae type)</taxon>
        <taxon>Aveninae</taxon>
        <taxon>Avena</taxon>
    </lineage>
</organism>
<reference evidence="1" key="1">
    <citation type="submission" date="2021-05" db="EMBL/GenBank/DDBJ databases">
        <authorList>
            <person name="Scholz U."/>
            <person name="Mascher M."/>
            <person name="Fiebig A."/>
        </authorList>
    </citation>
    <scope>NUCLEOTIDE SEQUENCE [LARGE SCALE GENOMIC DNA]</scope>
</reference>
<accession>A0ACD5ZYC8</accession>
<reference evidence="1" key="2">
    <citation type="submission" date="2025-09" db="UniProtKB">
        <authorList>
            <consortium name="EnsemblPlants"/>
        </authorList>
    </citation>
    <scope>IDENTIFICATION</scope>
</reference>
<name>A0ACD5ZYC8_AVESA</name>
<dbReference type="EnsemblPlants" id="AVESA.00010b.r2.7CG0692240.1">
    <property type="protein sequence ID" value="AVESA.00010b.r2.7CG0692240.1.CDS"/>
    <property type="gene ID" value="AVESA.00010b.r2.7CG0692240"/>
</dbReference>